<reference evidence="5" key="1">
    <citation type="submission" date="2011-07" db="EMBL/GenBank/DDBJ databases">
        <authorList>
            <consortium name="Caenorhabditis brenneri Sequencing and Analysis Consortium"/>
            <person name="Wilson R.K."/>
        </authorList>
    </citation>
    <scope>NUCLEOTIDE SEQUENCE [LARGE SCALE GENOMIC DNA]</scope>
    <source>
        <strain evidence="5">PB2801</strain>
    </source>
</reference>
<keyword evidence="2" id="KW-0812">Transmembrane</keyword>
<evidence type="ECO:0000256" key="2">
    <source>
        <dbReference type="SAM" id="Phobius"/>
    </source>
</evidence>
<accession>G0NXJ6</accession>
<dbReference type="FunCoup" id="G0NXJ6">
    <property type="interactions" value="226"/>
</dbReference>
<keyword evidence="5" id="KW-1185">Reference proteome</keyword>
<feature type="transmembrane region" description="Helical" evidence="2">
    <location>
        <begin position="85"/>
        <end position="102"/>
    </location>
</feature>
<keyword evidence="2" id="KW-1133">Transmembrane helix</keyword>
<dbReference type="AlphaFoldDB" id="G0NXJ6"/>
<organism evidence="5">
    <name type="scientific">Caenorhabditis brenneri</name>
    <name type="common">Nematode worm</name>
    <dbReference type="NCBI Taxonomy" id="135651"/>
    <lineage>
        <taxon>Eukaryota</taxon>
        <taxon>Metazoa</taxon>
        <taxon>Ecdysozoa</taxon>
        <taxon>Nematoda</taxon>
        <taxon>Chromadorea</taxon>
        <taxon>Rhabditida</taxon>
        <taxon>Rhabditina</taxon>
        <taxon>Rhabditomorpha</taxon>
        <taxon>Rhabditoidea</taxon>
        <taxon>Rhabditidae</taxon>
        <taxon>Peloderinae</taxon>
        <taxon>Caenorhabditis</taxon>
    </lineage>
</organism>
<name>G0NXJ6_CAEBE</name>
<feature type="signal peptide" evidence="3">
    <location>
        <begin position="1"/>
        <end position="24"/>
    </location>
</feature>
<proteinExistence type="predicted"/>
<evidence type="ECO:0000256" key="1">
    <source>
        <dbReference type="SAM" id="MobiDB-lite"/>
    </source>
</evidence>
<dbReference type="InParanoid" id="G0NXJ6"/>
<dbReference type="Proteomes" id="UP000008068">
    <property type="component" value="Unassembled WGS sequence"/>
</dbReference>
<protein>
    <submittedName>
        <fullName evidence="4">Uncharacterized protein</fullName>
    </submittedName>
</protein>
<gene>
    <name evidence="4" type="ORF">CAEBREN_09749</name>
</gene>
<dbReference type="HOGENOM" id="CLU_2294142_0_0_1"/>
<keyword evidence="2" id="KW-0472">Membrane</keyword>
<feature type="region of interest" description="Disordered" evidence="1">
    <location>
        <begin position="23"/>
        <end position="82"/>
    </location>
</feature>
<evidence type="ECO:0000313" key="4">
    <source>
        <dbReference type="EMBL" id="EGT39557.1"/>
    </source>
</evidence>
<keyword evidence="3" id="KW-0732">Signal</keyword>
<dbReference type="eggNOG" id="ENOG502T3EN">
    <property type="taxonomic scope" value="Eukaryota"/>
</dbReference>
<feature type="compositionally biased region" description="Low complexity" evidence="1">
    <location>
        <begin position="59"/>
        <end position="82"/>
    </location>
</feature>
<sequence>MNRQTTALIFILSLLAVFVTNTMADDADGPTPDPGASTKDSKANTPPPAPETPAPPPADQATDAPAPPADQETAAPEGSGEGSSAFAYSAFGALATALLANFF</sequence>
<feature type="chain" id="PRO_5003406605" evidence="3">
    <location>
        <begin position="25"/>
        <end position="103"/>
    </location>
</feature>
<evidence type="ECO:0000313" key="5">
    <source>
        <dbReference type="Proteomes" id="UP000008068"/>
    </source>
</evidence>
<evidence type="ECO:0000256" key="3">
    <source>
        <dbReference type="SAM" id="SignalP"/>
    </source>
</evidence>
<dbReference type="EMBL" id="GL379972">
    <property type="protein sequence ID" value="EGT39557.1"/>
    <property type="molecule type" value="Genomic_DNA"/>
</dbReference>
<feature type="compositionally biased region" description="Pro residues" evidence="1">
    <location>
        <begin position="45"/>
        <end position="58"/>
    </location>
</feature>